<comment type="caution">
    <text evidence="2">The sequence shown here is derived from an EMBL/GenBank/DDBJ whole genome shotgun (WGS) entry which is preliminary data.</text>
</comment>
<proteinExistence type="predicted"/>
<sequence>ILVDLTLAYDDPVGHKGQGRLQGWQSKKGRCQDSQSNKAGVKAGA</sequence>
<evidence type="ECO:0000256" key="1">
    <source>
        <dbReference type="SAM" id="MobiDB-lite"/>
    </source>
</evidence>
<organism evidence="2 3">
    <name type="scientific">Circinella minor</name>
    <dbReference type="NCBI Taxonomy" id="1195481"/>
    <lineage>
        <taxon>Eukaryota</taxon>
        <taxon>Fungi</taxon>
        <taxon>Fungi incertae sedis</taxon>
        <taxon>Mucoromycota</taxon>
        <taxon>Mucoromycotina</taxon>
        <taxon>Mucoromycetes</taxon>
        <taxon>Mucorales</taxon>
        <taxon>Lichtheimiaceae</taxon>
        <taxon>Circinella</taxon>
    </lineage>
</organism>
<dbReference type="Proteomes" id="UP000646827">
    <property type="component" value="Unassembled WGS sequence"/>
</dbReference>
<protein>
    <submittedName>
        <fullName evidence="2">Uncharacterized protein</fullName>
    </submittedName>
</protein>
<reference evidence="2 3" key="1">
    <citation type="submission" date="2020-12" db="EMBL/GenBank/DDBJ databases">
        <title>Metabolic potential, ecology and presence of endohyphal bacteria is reflected in genomic diversity of Mucoromycotina.</title>
        <authorList>
            <person name="Muszewska A."/>
            <person name="Okrasinska A."/>
            <person name="Steczkiewicz K."/>
            <person name="Drgas O."/>
            <person name="Orlowska M."/>
            <person name="Perlinska-Lenart U."/>
            <person name="Aleksandrzak-Piekarczyk T."/>
            <person name="Szatraj K."/>
            <person name="Zielenkiewicz U."/>
            <person name="Pilsyk S."/>
            <person name="Malc E."/>
            <person name="Mieczkowski P."/>
            <person name="Kruszewska J.S."/>
            <person name="Biernat P."/>
            <person name="Pawlowska J."/>
        </authorList>
    </citation>
    <scope>NUCLEOTIDE SEQUENCE [LARGE SCALE GENOMIC DNA]</scope>
    <source>
        <strain evidence="2 3">CBS 142.35</strain>
    </source>
</reference>
<dbReference type="EMBL" id="JAEPRB010001495">
    <property type="protein sequence ID" value="KAG2203690.1"/>
    <property type="molecule type" value="Genomic_DNA"/>
</dbReference>
<feature type="region of interest" description="Disordered" evidence="1">
    <location>
        <begin position="16"/>
        <end position="45"/>
    </location>
</feature>
<feature type="non-terminal residue" evidence="2">
    <location>
        <position position="1"/>
    </location>
</feature>
<evidence type="ECO:0000313" key="2">
    <source>
        <dbReference type="EMBL" id="KAG2203690.1"/>
    </source>
</evidence>
<dbReference type="AlphaFoldDB" id="A0A8H7V1H6"/>
<evidence type="ECO:0000313" key="3">
    <source>
        <dbReference type="Proteomes" id="UP000646827"/>
    </source>
</evidence>
<gene>
    <name evidence="2" type="ORF">INT45_008384</name>
</gene>
<keyword evidence="3" id="KW-1185">Reference proteome</keyword>
<accession>A0A8H7V1H6</accession>
<name>A0A8H7V1H6_9FUNG</name>